<dbReference type="Proteomes" id="UP000805193">
    <property type="component" value="Unassembled WGS sequence"/>
</dbReference>
<proteinExistence type="predicted"/>
<evidence type="ECO:0000313" key="2">
    <source>
        <dbReference type="Proteomes" id="UP000805193"/>
    </source>
</evidence>
<accession>A0AC60QKC7</accession>
<dbReference type="EMBL" id="JABSTQ010008895">
    <property type="protein sequence ID" value="KAG0433945.1"/>
    <property type="molecule type" value="Genomic_DNA"/>
</dbReference>
<sequence>MRRDKFVPNKHSVLCSEHFVVGAYDDKVRLMNEMGMNVKTARLKRDAVPSIFRHKRQAPQRIQGAYAKRRRNEVVSELLSAPSAPPISSTAGADFTRSVTETLNCIEAVCEENEEPQCLDLSVPRAHQQDDEHHGPQVDTYDKGTQVLVRPRMTSRSTQTKAAVKSVGAETDRRRDETTNFMQEMVYFSCEQGDGFQCQSCVRHIGRKSVRKSDSTGLLPGQSQIYYKSHGLGR</sequence>
<gene>
    <name evidence="1" type="ORF">HPB47_019459</name>
</gene>
<reference evidence="1 2" key="1">
    <citation type="journal article" date="2020" name="Cell">
        <title>Large-Scale Comparative Analyses of Tick Genomes Elucidate Their Genetic Diversity and Vector Capacities.</title>
        <authorList>
            <consortium name="Tick Genome and Microbiome Consortium (TIGMIC)"/>
            <person name="Jia N."/>
            <person name="Wang J."/>
            <person name="Shi W."/>
            <person name="Du L."/>
            <person name="Sun Y."/>
            <person name="Zhan W."/>
            <person name="Jiang J.F."/>
            <person name="Wang Q."/>
            <person name="Zhang B."/>
            <person name="Ji P."/>
            <person name="Bell-Sakyi L."/>
            <person name="Cui X.M."/>
            <person name="Yuan T.T."/>
            <person name="Jiang B.G."/>
            <person name="Yang W.F."/>
            <person name="Lam T.T."/>
            <person name="Chang Q.C."/>
            <person name="Ding S.J."/>
            <person name="Wang X.J."/>
            <person name="Zhu J.G."/>
            <person name="Ruan X.D."/>
            <person name="Zhao L."/>
            <person name="Wei J.T."/>
            <person name="Ye R.Z."/>
            <person name="Que T.C."/>
            <person name="Du C.H."/>
            <person name="Zhou Y.H."/>
            <person name="Cheng J.X."/>
            <person name="Dai P.F."/>
            <person name="Guo W.B."/>
            <person name="Han X.H."/>
            <person name="Huang E.J."/>
            <person name="Li L.F."/>
            <person name="Wei W."/>
            <person name="Gao Y.C."/>
            <person name="Liu J.Z."/>
            <person name="Shao H.Z."/>
            <person name="Wang X."/>
            <person name="Wang C.C."/>
            <person name="Yang T.C."/>
            <person name="Huo Q.B."/>
            <person name="Li W."/>
            <person name="Chen H.Y."/>
            <person name="Chen S.E."/>
            <person name="Zhou L.G."/>
            <person name="Ni X.B."/>
            <person name="Tian J.H."/>
            <person name="Sheng Y."/>
            <person name="Liu T."/>
            <person name="Pan Y.S."/>
            <person name="Xia L.Y."/>
            <person name="Li J."/>
            <person name="Zhao F."/>
            <person name="Cao W.C."/>
        </authorList>
    </citation>
    <scope>NUCLEOTIDE SEQUENCE [LARGE SCALE GENOMIC DNA]</scope>
    <source>
        <strain evidence="1">Iper-2018</strain>
    </source>
</reference>
<organism evidence="1 2">
    <name type="scientific">Ixodes persulcatus</name>
    <name type="common">Taiga tick</name>
    <dbReference type="NCBI Taxonomy" id="34615"/>
    <lineage>
        <taxon>Eukaryota</taxon>
        <taxon>Metazoa</taxon>
        <taxon>Ecdysozoa</taxon>
        <taxon>Arthropoda</taxon>
        <taxon>Chelicerata</taxon>
        <taxon>Arachnida</taxon>
        <taxon>Acari</taxon>
        <taxon>Parasitiformes</taxon>
        <taxon>Ixodida</taxon>
        <taxon>Ixodoidea</taxon>
        <taxon>Ixodidae</taxon>
        <taxon>Ixodinae</taxon>
        <taxon>Ixodes</taxon>
    </lineage>
</organism>
<name>A0AC60QKC7_IXOPE</name>
<protein>
    <submittedName>
        <fullName evidence="1">Uncharacterized protein</fullName>
    </submittedName>
</protein>
<comment type="caution">
    <text evidence="1">The sequence shown here is derived from an EMBL/GenBank/DDBJ whole genome shotgun (WGS) entry which is preliminary data.</text>
</comment>
<keyword evidence="2" id="KW-1185">Reference proteome</keyword>
<evidence type="ECO:0000313" key="1">
    <source>
        <dbReference type="EMBL" id="KAG0433945.1"/>
    </source>
</evidence>